<gene>
    <name evidence="1" type="ORF">SACU0126_LOCUS1525</name>
    <name evidence="2" type="ORF">SACU0126_LOCUS1527</name>
</gene>
<name>A0A7S3RDS3_9SPIT</name>
<organism evidence="1">
    <name type="scientific">Strombidinopsis acuminata</name>
    <dbReference type="NCBI Taxonomy" id="141414"/>
    <lineage>
        <taxon>Eukaryota</taxon>
        <taxon>Sar</taxon>
        <taxon>Alveolata</taxon>
        <taxon>Ciliophora</taxon>
        <taxon>Intramacronucleata</taxon>
        <taxon>Spirotrichea</taxon>
        <taxon>Choreotrichia</taxon>
        <taxon>Choreotrichida</taxon>
        <taxon>Strombidinopsidae</taxon>
        <taxon>Strombidinopsis</taxon>
    </lineage>
</organism>
<accession>A0A7S3RDS3</accession>
<dbReference type="EMBL" id="HBIQ01004149">
    <property type="protein sequence ID" value="CAE0520560.1"/>
    <property type="molecule type" value="Transcribed_RNA"/>
</dbReference>
<evidence type="ECO:0000313" key="2">
    <source>
        <dbReference type="EMBL" id="CAE0520565.1"/>
    </source>
</evidence>
<dbReference type="EMBL" id="HBIQ01004160">
    <property type="protein sequence ID" value="CAE0520565.1"/>
    <property type="molecule type" value="Transcribed_RNA"/>
</dbReference>
<evidence type="ECO:0000313" key="1">
    <source>
        <dbReference type="EMBL" id="CAE0520560.1"/>
    </source>
</evidence>
<sequence length="173" mass="19596">MTTVTWSYDYQRIYIQTDVGPEDVYNYCAVPEWSFTGEGDLPSWFVAEGNKLKVYEEDGVSGAFTIAGSIAYGSLTADGTVNVYIDDYSYCADLPDGAEAAAEFIAWLASEEGINSYDDLSWYWADRELDYYSYYWWTDVKEIFSVGSAIDYFCDDFMAAWDGALDDWANPSE</sequence>
<reference evidence="1" key="1">
    <citation type="submission" date="2021-01" db="EMBL/GenBank/DDBJ databases">
        <authorList>
            <person name="Corre E."/>
            <person name="Pelletier E."/>
            <person name="Niang G."/>
            <person name="Scheremetjew M."/>
            <person name="Finn R."/>
            <person name="Kale V."/>
            <person name="Holt S."/>
            <person name="Cochrane G."/>
            <person name="Meng A."/>
            <person name="Brown T."/>
            <person name="Cohen L."/>
        </authorList>
    </citation>
    <scope>NUCLEOTIDE SEQUENCE</scope>
    <source>
        <strain evidence="1">SPMC142</strain>
    </source>
</reference>
<proteinExistence type="predicted"/>
<dbReference type="AlphaFoldDB" id="A0A7S3RDS3"/>
<protein>
    <submittedName>
        <fullName evidence="1">Uncharacterized protein</fullName>
    </submittedName>
</protein>